<organism evidence="1 2">
    <name type="scientific">Ajellomyces capsulatus</name>
    <name type="common">Darling's disease fungus</name>
    <name type="synonym">Histoplasma capsulatum</name>
    <dbReference type="NCBI Taxonomy" id="5037"/>
    <lineage>
        <taxon>Eukaryota</taxon>
        <taxon>Fungi</taxon>
        <taxon>Dikarya</taxon>
        <taxon>Ascomycota</taxon>
        <taxon>Pezizomycotina</taxon>
        <taxon>Eurotiomycetes</taxon>
        <taxon>Eurotiomycetidae</taxon>
        <taxon>Onygenales</taxon>
        <taxon>Ajellomycetaceae</taxon>
        <taxon>Histoplasma</taxon>
    </lineage>
</organism>
<name>A0A8A1LYZ2_AJECA</name>
<dbReference type="EMBL" id="CP069109">
    <property type="protein sequence ID" value="QSS59099.1"/>
    <property type="molecule type" value="Genomic_DNA"/>
</dbReference>
<gene>
    <name evidence="1" type="ORF">I7I51_08531</name>
</gene>
<dbReference type="Proteomes" id="UP000663671">
    <property type="component" value="Chromosome 2"/>
</dbReference>
<evidence type="ECO:0000313" key="1">
    <source>
        <dbReference type="EMBL" id="QSS59099.1"/>
    </source>
</evidence>
<dbReference type="AlphaFoldDB" id="A0A8A1LYZ2"/>
<reference evidence="1" key="1">
    <citation type="submission" date="2021-01" db="EMBL/GenBank/DDBJ databases">
        <title>Chromosome-level genome assembly of a human fungal pathogen reveals clustering of transcriptionally co-regulated genes.</title>
        <authorList>
            <person name="Voorhies M."/>
            <person name="Cohen S."/>
            <person name="Shea T.P."/>
            <person name="Petrus S."/>
            <person name="Munoz J.F."/>
            <person name="Poplawski S."/>
            <person name="Goldman W.E."/>
            <person name="Michael T."/>
            <person name="Cuomo C.A."/>
            <person name="Sil A."/>
            <person name="Beyhan S."/>
        </authorList>
    </citation>
    <scope>NUCLEOTIDE SEQUENCE</scope>
    <source>
        <strain evidence="1">WU24</strain>
    </source>
</reference>
<dbReference type="OrthoDB" id="4538289at2759"/>
<sequence length="212" mass="23279">MSLPLVINGRELDSLYHYCRQAEAILNPGGLHLINSIVAVGLGNGHGGNVMATLGGPAIRLVDYEVAGWHNPVLDLANPLYNDAFFAILYSDLMGPCNAMTACGGDERQYVRYRVTEEAIAVDFNLQLSLLDRTLAYIKLEYMPDTFFLNAAVGVLLFSDMKGTIDLFFGWANWPINAGSSEGGRRRWSDVVKGAHEEARDRRLIGPATECP</sequence>
<protein>
    <submittedName>
        <fullName evidence="1">Uncharacterized protein</fullName>
    </submittedName>
</protein>
<proteinExistence type="predicted"/>
<evidence type="ECO:0000313" key="2">
    <source>
        <dbReference type="Proteomes" id="UP000663671"/>
    </source>
</evidence>
<accession>A0A8A1LYZ2</accession>
<dbReference type="VEuPathDB" id="FungiDB:I7I51_08531"/>